<dbReference type="RefSeq" id="WP_126596576.1">
    <property type="nucleotide sequence ID" value="NZ_BIFQ01000001.1"/>
</dbReference>
<protein>
    <recommendedName>
        <fullName evidence="4">Asp23/Gls24 family envelope stress response protein</fullName>
    </recommendedName>
</protein>
<organism evidence="2 3">
    <name type="scientific">Dictyobacter aurantiacus</name>
    <dbReference type="NCBI Taxonomy" id="1936993"/>
    <lineage>
        <taxon>Bacteria</taxon>
        <taxon>Bacillati</taxon>
        <taxon>Chloroflexota</taxon>
        <taxon>Ktedonobacteria</taxon>
        <taxon>Ktedonobacterales</taxon>
        <taxon>Dictyobacteraceae</taxon>
        <taxon>Dictyobacter</taxon>
    </lineage>
</organism>
<comment type="caution">
    <text evidence="2">The sequence shown here is derived from an EMBL/GenBank/DDBJ whole genome shotgun (WGS) entry which is preliminary data.</text>
</comment>
<reference evidence="3" key="1">
    <citation type="submission" date="2018-12" db="EMBL/GenBank/DDBJ databases">
        <title>Tengunoibacter tsumagoiensis gen. nov., sp. nov., Dictyobacter kobayashii sp. nov., D. alpinus sp. nov., and D. joshuensis sp. nov. and description of Dictyobacteraceae fam. nov. within the order Ktedonobacterales isolated from Tengu-no-mugimeshi.</title>
        <authorList>
            <person name="Wang C.M."/>
            <person name="Zheng Y."/>
            <person name="Sakai Y."/>
            <person name="Toyoda A."/>
            <person name="Minakuchi Y."/>
            <person name="Abe K."/>
            <person name="Yokota A."/>
            <person name="Yabe S."/>
        </authorList>
    </citation>
    <scope>NUCLEOTIDE SEQUENCE [LARGE SCALE GENOMIC DNA]</scope>
    <source>
        <strain evidence="3">S-27</strain>
    </source>
</reference>
<evidence type="ECO:0008006" key="4">
    <source>
        <dbReference type="Google" id="ProtNLM"/>
    </source>
</evidence>
<accession>A0A401ZF72</accession>
<gene>
    <name evidence="2" type="ORF">KDAU_28700</name>
</gene>
<dbReference type="InterPro" id="IPR005531">
    <property type="entry name" value="Asp23"/>
</dbReference>
<dbReference type="PANTHER" id="PTHR34297">
    <property type="entry name" value="HYPOTHETICAL CYTOSOLIC PROTEIN-RELATED"/>
    <property type="match status" value="1"/>
</dbReference>
<dbReference type="Proteomes" id="UP000287224">
    <property type="component" value="Unassembled WGS sequence"/>
</dbReference>
<comment type="similarity">
    <text evidence="1">Belongs to the asp23 family.</text>
</comment>
<evidence type="ECO:0000256" key="1">
    <source>
        <dbReference type="ARBA" id="ARBA00005721"/>
    </source>
</evidence>
<dbReference type="AlphaFoldDB" id="A0A401ZF72"/>
<dbReference type="Pfam" id="PF03780">
    <property type="entry name" value="Asp23"/>
    <property type="match status" value="1"/>
</dbReference>
<dbReference type="PANTHER" id="PTHR34297:SF2">
    <property type="entry name" value="ASP23_GLS24 FAMILY ENVELOPE STRESS RESPONSE PROTEIN"/>
    <property type="match status" value="1"/>
</dbReference>
<evidence type="ECO:0000313" key="2">
    <source>
        <dbReference type="EMBL" id="GCE05541.1"/>
    </source>
</evidence>
<proteinExistence type="inferred from homology"/>
<keyword evidence="3" id="KW-1185">Reference proteome</keyword>
<evidence type="ECO:0000313" key="3">
    <source>
        <dbReference type="Proteomes" id="UP000287224"/>
    </source>
</evidence>
<dbReference type="EMBL" id="BIFQ01000001">
    <property type="protein sequence ID" value="GCE05541.1"/>
    <property type="molecule type" value="Genomic_DNA"/>
</dbReference>
<name>A0A401ZF72_9CHLR</name>
<sequence>MAMESQTTGVVRVARPVLTTIVLSTALQIRGVVRMAHTSDQWSRLLGRDVPNQGINLTVKDNTVTADLYLIVESGSNIVEVGTAVQEEVAAAIENMIGMQVQGVNVYIQDVA</sequence>